<dbReference type="FunFam" id="2.40.50.140:FF:000004">
    <property type="entry name" value="Elongation factor P"/>
    <property type="match status" value="1"/>
</dbReference>
<dbReference type="PANTHER" id="PTHR30053">
    <property type="entry name" value="ELONGATION FACTOR P"/>
    <property type="match status" value="1"/>
</dbReference>
<dbReference type="InterPro" id="IPR012340">
    <property type="entry name" value="NA-bd_OB-fold"/>
</dbReference>
<dbReference type="InterPro" id="IPR015365">
    <property type="entry name" value="Elong-fact-P_C"/>
</dbReference>
<accession>A0A1F5XZN6</accession>
<name>A0A1F5XZN6_9BACT</name>
<evidence type="ECO:0000259" key="2">
    <source>
        <dbReference type="SMART" id="SM00841"/>
    </source>
</evidence>
<dbReference type="Pfam" id="PF08207">
    <property type="entry name" value="EFP_N"/>
    <property type="match status" value="1"/>
</dbReference>
<dbReference type="InterPro" id="IPR020599">
    <property type="entry name" value="Transl_elong_fac_P/YeiP"/>
</dbReference>
<dbReference type="SMART" id="SM00841">
    <property type="entry name" value="Elong-fact-P_C"/>
    <property type="match status" value="1"/>
</dbReference>
<dbReference type="EMBL" id="MFIQ01000020">
    <property type="protein sequence ID" value="OGF93375.1"/>
    <property type="molecule type" value="Genomic_DNA"/>
</dbReference>
<dbReference type="Gene3D" id="2.40.50.140">
    <property type="entry name" value="Nucleic acid-binding proteins"/>
    <property type="match status" value="2"/>
</dbReference>
<dbReference type="PROSITE" id="PS01275">
    <property type="entry name" value="EFP"/>
    <property type="match status" value="1"/>
</dbReference>
<dbReference type="PIRSF" id="PIRSF005901">
    <property type="entry name" value="EF-P"/>
    <property type="match status" value="1"/>
</dbReference>
<dbReference type="Proteomes" id="UP000178894">
    <property type="component" value="Unassembled WGS sequence"/>
</dbReference>
<dbReference type="GO" id="GO:0043043">
    <property type="term" value="P:peptide biosynthetic process"/>
    <property type="evidence" value="ECO:0007669"/>
    <property type="project" value="InterPro"/>
</dbReference>
<dbReference type="PANTHER" id="PTHR30053:SF12">
    <property type="entry name" value="ELONGATION FACTOR P (EF-P) FAMILY PROTEIN"/>
    <property type="match status" value="1"/>
</dbReference>
<dbReference type="InterPro" id="IPR013185">
    <property type="entry name" value="Transl_elong_KOW-like"/>
</dbReference>
<evidence type="ECO:0000256" key="1">
    <source>
        <dbReference type="ARBA" id="ARBA00009479"/>
    </source>
</evidence>
<dbReference type="GO" id="GO:0003746">
    <property type="term" value="F:translation elongation factor activity"/>
    <property type="evidence" value="ECO:0007669"/>
    <property type="project" value="TreeGrafter"/>
</dbReference>
<feature type="domain" description="Elongation factor P C-terminal" evidence="2">
    <location>
        <begin position="130"/>
        <end position="185"/>
    </location>
</feature>
<dbReference type="Pfam" id="PF09285">
    <property type="entry name" value="Elong-fact-P_C"/>
    <property type="match status" value="1"/>
</dbReference>
<organism evidence="3 4">
    <name type="scientific">Candidatus Giovannonibacteria bacterium RIFCSPLOWO2_12_FULL_44_15</name>
    <dbReference type="NCBI Taxonomy" id="1798364"/>
    <lineage>
        <taxon>Bacteria</taxon>
        <taxon>Candidatus Giovannoniibacteriota</taxon>
    </lineage>
</organism>
<reference evidence="3 4" key="1">
    <citation type="journal article" date="2016" name="Nat. Commun.">
        <title>Thousands of microbial genomes shed light on interconnected biogeochemical processes in an aquifer system.</title>
        <authorList>
            <person name="Anantharaman K."/>
            <person name="Brown C.T."/>
            <person name="Hug L.A."/>
            <person name="Sharon I."/>
            <person name="Castelle C.J."/>
            <person name="Probst A.J."/>
            <person name="Thomas B.C."/>
            <person name="Singh A."/>
            <person name="Wilkins M.J."/>
            <person name="Karaoz U."/>
            <person name="Brodie E.L."/>
            <person name="Williams K.H."/>
            <person name="Hubbard S.S."/>
            <person name="Banfield J.F."/>
        </authorList>
    </citation>
    <scope>NUCLEOTIDE SEQUENCE [LARGE SCALE GENOMIC DNA]</scope>
</reference>
<dbReference type="Gene3D" id="2.30.30.30">
    <property type="match status" value="1"/>
</dbReference>
<dbReference type="CDD" id="cd05794">
    <property type="entry name" value="S1_EF-P_repeat_2"/>
    <property type="match status" value="1"/>
</dbReference>
<dbReference type="SUPFAM" id="SSF50249">
    <property type="entry name" value="Nucleic acid-binding proteins"/>
    <property type="match status" value="1"/>
</dbReference>
<dbReference type="GO" id="GO:0005829">
    <property type="term" value="C:cytosol"/>
    <property type="evidence" value="ECO:0007669"/>
    <property type="project" value="UniProtKB-ARBA"/>
</dbReference>
<proteinExistence type="inferred from homology"/>
<comment type="caution">
    <text evidence="3">The sequence shown here is derived from an EMBL/GenBank/DDBJ whole genome shotgun (WGS) entry which is preliminary data.</text>
</comment>
<comment type="similarity">
    <text evidence="1">Belongs to the elongation factor P family.</text>
</comment>
<evidence type="ECO:0000313" key="4">
    <source>
        <dbReference type="Proteomes" id="UP000178894"/>
    </source>
</evidence>
<sequence length="189" mass="21447">MLSYTDLTPGTQFIMDGEPYEVVDYAFVRMQQRKPSVQTKIRNLISGKVVSKTFQPSDTVREADIERETIKFIYANRGEYFFQKPDNPRDRFNLSEDLMGDSTRFLKPNLEVTAYKFKDKIITIKVPVKVDYVVKEAAPGFKGNTAQGGNKSVTLENGLAINVPLFIEEGDVIKINTETGEYTERVSKA</sequence>
<gene>
    <name evidence="3" type="ORF">A3G54_00090</name>
</gene>
<dbReference type="InterPro" id="IPR013852">
    <property type="entry name" value="Transl_elong_P/YeiP_CS"/>
</dbReference>
<dbReference type="InterPro" id="IPR008991">
    <property type="entry name" value="Translation_prot_SH3-like_sf"/>
</dbReference>
<dbReference type="SUPFAM" id="SSF50104">
    <property type="entry name" value="Translation proteins SH3-like domain"/>
    <property type="match status" value="1"/>
</dbReference>
<dbReference type="NCBIfam" id="NF001810">
    <property type="entry name" value="PRK00529.1"/>
    <property type="match status" value="1"/>
</dbReference>
<dbReference type="InterPro" id="IPR014722">
    <property type="entry name" value="Rib_uL2_dom2"/>
</dbReference>
<dbReference type="STRING" id="1798364.A3G54_00090"/>
<protein>
    <recommendedName>
        <fullName evidence="2">Elongation factor P C-terminal domain-containing protein</fullName>
    </recommendedName>
</protein>
<dbReference type="AlphaFoldDB" id="A0A1F5XZN6"/>
<evidence type="ECO:0000313" key="3">
    <source>
        <dbReference type="EMBL" id="OGF93375.1"/>
    </source>
</evidence>